<organism evidence="11 14">
    <name type="scientific">Parvibacter caecicola</name>
    <dbReference type="NCBI Taxonomy" id="747645"/>
    <lineage>
        <taxon>Bacteria</taxon>
        <taxon>Bacillati</taxon>
        <taxon>Actinomycetota</taxon>
        <taxon>Coriobacteriia</taxon>
        <taxon>Coriobacteriales</taxon>
        <taxon>Coriobacteriaceae</taxon>
        <taxon>Parvibacter</taxon>
    </lineage>
</organism>
<evidence type="ECO:0000256" key="1">
    <source>
        <dbReference type="ARBA" id="ARBA00005525"/>
    </source>
</evidence>
<keyword evidence="3 5" id="KW-0560">Oxidoreductase</keyword>
<protein>
    <recommendedName>
        <fullName evidence="5 6">Pyrroline-5-carboxylate reductase</fullName>
        <shortName evidence="5">P5C reductase</shortName>
        <shortName evidence="5">P5CR</shortName>
        <ecNumber evidence="5 6">1.5.1.2</ecNumber>
    </recommendedName>
    <alternativeName>
        <fullName evidence="5">PCA reductase</fullName>
    </alternativeName>
</protein>
<feature type="binding site" evidence="7">
    <location>
        <begin position="77"/>
        <end position="80"/>
    </location>
    <ligand>
        <name>NADP(+)</name>
        <dbReference type="ChEBI" id="CHEBI:58349"/>
    </ligand>
</feature>
<comment type="caution">
    <text evidence="11">The sequence shown here is derived from an EMBL/GenBank/DDBJ whole genome shotgun (WGS) entry which is preliminary data.</text>
</comment>
<dbReference type="FunFam" id="1.10.3730.10:FF:000001">
    <property type="entry name" value="Pyrroline-5-carboxylate reductase"/>
    <property type="match status" value="1"/>
</dbReference>
<evidence type="ECO:0000259" key="9">
    <source>
        <dbReference type="Pfam" id="PF03807"/>
    </source>
</evidence>
<dbReference type="Gene3D" id="3.40.50.720">
    <property type="entry name" value="NAD(P)-binding Rossmann-like Domain"/>
    <property type="match status" value="1"/>
</dbReference>
<name>A0A3N0AB12_9ACTN</name>
<dbReference type="InterPro" id="IPR000304">
    <property type="entry name" value="Pyrroline-COOH_reductase"/>
</dbReference>
<dbReference type="Proteomes" id="UP000309454">
    <property type="component" value="Unassembled WGS sequence"/>
</dbReference>
<dbReference type="Gene3D" id="1.10.3730.10">
    <property type="entry name" value="ProC C-terminal domain-like"/>
    <property type="match status" value="1"/>
</dbReference>
<evidence type="ECO:0000256" key="2">
    <source>
        <dbReference type="ARBA" id="ARBA00022857"/>
    </source>
</evidence>
<dbReference type="OrthoDB" id="9805754at2"/>
<comment type="catalytic activity">
    <reaction evidence="5">
        <text>L-proline + NAD(+) = (S)-1-pyrroline-5-carboxylate + NADH + 2 H(+)</text>
        <dbReference type="Rhea" id="RHEA:14105"/>
        <dbReference type="ChEBI" id="CHEBI:15378"/>
        <dbReference type="ChEBI" id="CHEBI:17388"/>
        <dbReference type="ChEBI" id="CHEBI:57540"/>
        <dbReference type="ChEBI" id="CHEBI:57945"/>
        <dbReference type="ChEBI" id="CHEBI:60039"/>
        <dbReference type="EC" id="1.5.1.2"/>
    </reaction>
</comment>
<evidence type="ECO:0000256" key="6">
    <source>
        <dbReference type="NCBIfam" id="TIGR00112"/>
    </source>
</evidence>
<dbReference type="Proteomes" id="UP000530850">
    <property type="component" value="Unassembled WGS sequence"/>
</dbReference>
<evidence type="ECO:0000313" key="13">
    <source>
        <dbReference type="Proteomes" id="UP000309454"/>
    </source>
</evidence>
<dbReference type="SUPFAM" id="SSF48179">
    <property type="entry name" value="6-phosphogluconate dehydrogenase C-terminal domain-like"/>
    <property type="match status" value="1"/>
</dbReference>
<dbReference type="EMBL" id="JACHYA010000002">
    <property type="protein sequence ID" value="MBB3171085.1"/>
    <property type="molecule type" value="Genomic_DNA"/>
</dbReference>
<dbReference type="GO" id="GO:0055129">
    <property type="term" value="P:L-proline biosynthetic process"/>
    <property type="evidence" value="ECO:0007669"/>
    <property type="project" value="UniProtKB-UniRule"/>
</dbReference>
<dbReference type="PANTHER" id="PTHR11645">
    <property type="entry name" value="PYRROLINE-5-CARBOXYLATE REDUCTASE"/>
    <property type="match status" value="1"/>
</dbReference>
<comment type="function">
    <text evidence="4 5">Catalyzes the reduction of 1-pyrroline-5-carboxylate (PCA) to L-proline.</text>
</comment>
<comment type="pathway">
    <text evidence="5 8">Amino-acid biosynthesis; L-proline biosynthesis; L-proline from L-glutamate 5-semialdehyde: step 1/1.</text>
</comment>
<accession>A0A3N0AB12</accession>
<keyword evidence="5 8" id="KW-0641">Proline biosynthesis</keyword>
<feature type="domain" description="Pyrroline-5-carboxylate reductase dimerisation" evidence="10">
    <location>
        <begin position="172"/>
        <end position="276"/>
    </location>
</feature>
<dbReference type="InterPro" id="IPR028939">
    <property type="entry name" value="P5C_Rdtase_cat_N"/>
</dbReference>
<evidence type="ECO:0000256" key="4">
    <source>
        <dbReference type="ARBA" id="ARBA00058118"/>
    </source>
</evidence>
<dbReference type="PIRSF" id="PIRSF000193">
    <property type="entry name" value="Pyrrol-5-carb_rd"/>
    <property type="match status" value="1"/>
</dbReference>
<keyword evidence="5 8" id="KW-0028">Amino-acid biosynthesis</keyword>
<dbReference type="HAMAP" id="MF_01925">
    <property type="entry name" value="P5C_reductase"/>
    <property type="match status" value="1"/>
</dbReference>
<feature type="domain" description="Pyrroline-5-carboxylate reductase catalytic N-terminal" evidence="9">
    <location>
        <begin position="2"/>
        <end position="106"/>
    </location>
</feature>
<evidence type="ECO:0000256" key="5">
    <source>
        <dbReference type="HAMAP-Rule" id="MF_01925"/>
    </source>
</evidence>
<dbReference type="UniPathway" id="UPA00098">
    <property type="reaction ID" value="UER00361"/>
</dbReference>
<dbReference type="AlphaFoldDB" id="A0A3N0AB12"/>
<reference evidence="11 14" key="2">
    <citation type="submission" date="2020-08" db="EMBL/GenBank/DDBJ databases">
        <title>Sequencing the genomes of 1000 actinobacteria strains.</title>
        <authorList>
            <person name="Klenk H.-P."/>
        </authorList>
    </citation>
    <scope>NUCLEOTIDE SEQUENCE [LARGE SCALE GENOMIC DNA]</scope>
    <source>
        <strain evidence="11 14">DSM 22242</strain>
    </source>
</reference>
<evidence type="ECO:0000256" key="8">
    <source>
        <dbReference type="RuleBase" id="RU003903"/>
    </source>
</evidence>
<dbReference type="EC" id="1.5.1.2" evidence="5 6"/>
<proteinExistence type="inferred from homology"/>
<dbReference type="GO" id="GO:0004735">
    <property type="term" value="F:pyrroline-5-carboxylate reductase activity"/>
    <property type="evidence" value="ECO:0007669"/>
    <property type="project" value="UniProtKB-UniRule"/>
</dbReference>
<gene>
    <name evidence="5 12" type="primary">proC</name>
    <name evidence="12" type="ORF">E5982_03200</name>
    <name evidence="11" type="ORF">FHR31_000897</name>
</gene>
<dbReference type="EMBL" id="SSTM01000002">
    <property type="protein sequence ID" value="TJW11237.1"/>
    <property type="molecule type" value="Genomic_DNA"/>
</dbReference>
<dbReference type="PROSITE" id="PS00521">
    <property type="entry name" value="P5CR"/>
    <property type="match status" value="1"/>
</dbReference>
<feature type="binding site" evidence="7">
    <location>
        <position position="64"/>
    </location>
    <ligand>
        <name>NADPH</name>
        <dbReference type="ChEBI" id="CHEBI:57783"/>
    </ligand>
</feature>
<evidence type="ECO:0000313" key="12">
    <source>
        <dbReference type="EMBL" id="TJW11237.1"/>
    </source>
</evidence>
<sequence>MKIGFIGLGNMATAIIGGLLAKGMAATGEDGPAITAADIIGSAKTPETCQAQAQRFAIATTTDNREVATAADVLVLAVKPMFFPEVAREIAGTLREDTLVISIAAGLTVERIAQLFGRDADSFRLMRCMPNTPALVGAGCTAVVRGPGATDSDAALCTRLMDSCGRTILIPERLMDAASAVAGSSPAFAFMFIEALADGAVEAGMPRAQAYQFAAAALAGSAQLLLETGQHPGQLKDMVCSPGGTTIEGVKALEDGAFRATVMDAVGACVEKARQL</sequence>
<dbReference type="InterPro" id="IPR008927">
    <property type="entry name" value="6-PGluconate_DH-like_C_sf"/>
</dbReference>
<dbReference type="NCBIfam" id="TIGR00112">
    <property type="entry name" value="proC"/>
    <property type="match status" value="1"/>
</dbReference>
<keyword evidence="2 5" id="KW-0521">NADP</keyword>
<dbReference type="InterPro" id="IPR053790">
    <property type="entry name" value="P5CR-like_CS"/>
</dbReference>
<evidence type="ECO:0000313" key="11">
    <source>
        <dbReference type="EMBL" id="MBB3171085.1"/>
    </source>
</evidence>
<evidence type="ECO:0000313" key="14">
    <source>
        <dbReference type="Proteomes" id="UP000530850"/>
    </source>
</evidence>
<comment type="subcellular location">
    <subcellularLocation>
        <location evidence="5">Cytoplasm</location>
    </subcellularLocation>
</comment>
<dbReference type="GO" id="GO:0005737">
    <property type="term" value="C:cytoplasm"/>
    <property type="evidence" value="ECO:0007669"/>
    <property type="project" value="UniProtKB-SubCell"/>
</dbReference>
<comment type="similarity">
    <text evidence="1 5 8">Belongs to the pyrroline-5-carboxylate reductase family.</text>
</comment>
<dbReference type="Pfam" id="PF14748">
    <property type="entry name" value="P5CR_dimer"/>
    <property type="match status" value="1"/>
</dbReference>
<dbReference type="GeneID" id="93356802"/>
<keyword evidence="13" id="KW-1185">Reference proteome</keyword>
<evidence type="ECO:0000259" key="10">
    <source>
        <dbReference type="Pfam" id="PF14748"/>
    </source>
</evidence>
<dbReference type="PANTHER" id="PTHR11645:SF0">
    <property type="entry name" value="PYRROLINE-5-CARBOXYLATE REDUCTASE 3"/>
    <property type="match status" value="1"/>
</dbReference>
<comment type="catalytic activity">
    <reaction evidence="5 8">
        <text>L-proline + NADP(+) = (S)-1-pyrroline-5-carboxylate + NADPH + 2 H(+)</text>
        <dbReference type="Rhea" id="RHEA:14109"/>
        <dbReference type="ChEBI" id="CHEBI:15378"/>
        <dbReference type="ChEBI" id="CHEBI:17388"/>
        <dbReference type="ChEBI" id="CHEBI:57783"/>
        <dbReference type="ChEBI" id="CHEBI:58349"/>
        <dbReference type="ChEBI" id="CHEBI:60039"/>
        <dbReference type="EC" id="1.5.1.2"/>
    </reaction>
</comment>
<dbReference type="RefSeq" id="WP_123185497.1">
    <property type="nucleotide sequence ID" value="NZ_CANPEU010000004.1"/>
</dbReference>
<evidence type="ECO:0000256" key="3">
    <source>
        <dbReference type="ARBA" id="ARBA00023002"/>
    </source>
</evidence>
<reference evidence="12 13" key="1">
    <citation type="submission" date="2019-04" db="EMBL/GenBank/DDBJ databases">
        <title>Microbes associate with the intestines of laboratory mice.</title>
        <authorList>
            <person name="Navarre W."/>
            <person name="Wong E."/>
            <person name="Huang K.C."/>
            <person name="Tropini C."/>
            <person name="Ng K."/>
            <person name="Yu B."/>
        </authorList>
    </citation>
    <scope>NUCLEOTIDE SEQUENCE [LARGE SCALE GENOMIC DNA]</scope>
    <source>
        <strain evidence="12 13">NM48_B13</strain>
    </source>
</reference>
<dbReference type="Pfam" id="PF03807">
    <property type="entry name" value="F420_oxidored"/>
    <property type="match status" value="1"/>
</dbReference>
<evidence type="ECO:0000256" key="7">
    <source>
        <dbReference type="PIRSR" id="PIRSR000193-1"/>
    </source>
</evidence>
<dbReference type="InterPro" id="IPR029036">
    <property type="entry name" value="P5CR_dimer"/>
</dbReference>
<keyword evidence="5" id="KW-0963">Cytoplasm</keyword>
<dbReference type="SUPFAM" id="SSF51735">
    <property type="entry name" value="NAD(P)-binding Rossmann-fold domains"/>
    <property type="match status" value="1"/>
</dbReference>
<dbReference type="InterPro" id="IPR036291">
    <property type="entry name" value="NAD(P)-bd_dom_sf"/>
</dbReference>
<feature type="binding site" evidence="7">
    <location>
        <begin position="6"/>
        <end position="11"/>
    </location>
    <ligand>
        <name>NADP(+)</name>
        <dbReference type="ChEBI" id="CHEBI:58349"/>
    </ligand>
</feature>